<name>A0A2U1N083_ARTAN</name>
<feature type="region of interest" description="Disordered" evidence="1">
    <location>
        <begin position="148"/>
        <end position="167"/>
    </location>
</feature>
<dbReference type="PANTHER" id="PTHR33237">
    <property type="entry name" value="F2P16.13 PROTEIN-RELATED"/>
    <property type="match status" value="1"/>
</dbReference>
<reference evidence="2 3" key="1">
    <citation type="journal article" date="2018" name="Mol. Plant">
        <title>The genome of Artemisia annua provides insight into the evolution of Asteraceae family and artemisinin biosynthesis.</title>
        <authorList>
            <person name="Shen Q."/>
            <person name="Zhang L."/>
            <person name="Liao Z."/>
            <person name="Wang S."/>
            <person name="Yan T."/>
            <person name="Shi P."/>
            <person name="Liu M."/>
            <person name="Fu X."/>
            <person name="Pan Q."/>
            <person name="Wang Y."/>
            <person name="Lv Z."/>
            <person name="Lu X."/>
            <person name="Zhang F."/>
            <person name="Jiang W."/>
            <person name="Ma Y."/>
            <person name="Chen M."/>
            <person name="Hao X."/>
            <person name="Li L."/>
            <person name="Tang Y."/>
            <person name="Lv G."/>
            <person name="Zhou Y."/>
            <person name="Sun X."/>
            <person name="Brodelius P.E."/>
            <person name="Rose J.K.C."/>
            <person name="Tang K."/>
        </authorList>
    </citation>
    <scope>NUCLEOTIDE SEQUENCE [LARGE SCALE GENOMIC DNA]</scope>
    <source>
        <strain evidence="3">cv. Huhao1</strain>
        <tissue evidence="2">Leaf</tissue>
    </source>
</reference>
<dbReference type="PANTHER" id="PTHR33237:SF46">
    <property type="entry name" value="OS01G0606100 PROTEIN"/>
    <property type="match status" value="1"/>
</dbReference>
<proteinExistence type="predicted"/>
<dbReference type="STRING" id="35608.A0A2U1N083"/>
<dbReference type="EMBL" id="PKPP01003942">
    <property type="protein sequence ID" value="PWA66897.1"/>
    <property type="molecule type" value="Genomic_DNA"/>
</dbReference>
<organism evidence="2 3">
    <name type="scientific">Artemisia annua</name>
    <name type="common">Sweet wormwood</name>
    <dbReference type="NCBI Taxonomy" id="35608"/>
    <lineage>
        <taxon>Eukaryota</taxon>
        <taxon>Viridiplantae</taxon>
        <taxon>Streptophyta</taxon>
        <taxon>Embryophyta</taxon>
        <taxon>Tracheophyta</taxon>
        <taxon>Spermatophyta</taxon>
        <taxon>Magnoliopsida</taxon>
        <taxon>eudicotyledons</taxon>
        <taxon>Gunneridae</taxon>
        <taxon>Pentapetalae</taxon>
        <taxon>asterids</taxon>
        <taxon>campanulids</taxon>
        <taxon>Asterales</taxon>
        <taxon>Asteraceae</taxon>
        <taxon>Asteroideae</taxon>
        <taxon>Anthemideae</taxon>
        <taxon>Artemisiinae</taxon>
        <taxon>Artemisia</taxon>
    </lineage>
</organism>
<evidence type="ECO:0000313" key="3">
    <source>
        <dbReference type="Proteomes" id="UP000245207"/>
    </source>
</evidence>
<sequence length="187" mass="21622">MPHHRHTSSYYNHLNKTPNMKTITLRRPSCDETTGSKTRRIAKSVYQSIATLWILCANQAIIASRKIKDNSKISPSSPMIQRPKKLIVSISNKAMRLSHRKKRNTRDEDEAKLEDDGLWQREILMGDKCQPLDFSGVIYYDKDGKRTDEYPMRSPKASPFNGYVPSPRASPFPGYETKFDWVPPHER</sequence>
<evidence type="ECO:0000313" key="2">
    <source>
        <dbReference type="EMBL" id="PWA66897.1"/>
    </source>
</evidence>
<keyword evidence="3" id="KW-1185">Reference proteome</keyword>
<protein>
    <submittedName>
        <fullName evidence="2">Uncharacterized protein</fullName>
    </submittedName>
</protein>
<dbReference type="AlphaFoldDB" id="A0A2U1N083"/>
<accession>A0A2U1N083</accession>
<gene>
    <name evidence="2" type="ORF">CTI12_AA324700</name>
</gene>
<evidence type="ECO:0000256" key="1">
    <source>
        <dbReference type="SAM" id="MobiDB-lite"/>
    </source>
</evidence>
<comment type="caution">
    <text evidence="2">The sequence shown here is derived from an EMBL/GenBank/DDBJ whole genome shotgun (WGS) entry which is preliminary data.</text>
</comment>
<dbReference type="OrthoDB" id="755532at2759"/>
<dbReference type="Proteomes" id="UP000245207">
    <property type="component" value="Unassembled WGS sequence"/>
</dbReference>